<reference evidence="1" key="1">
    <citation type="journal article" date="2023" name="Mol. Phylogenet. Evol.">
        <title>Genome-scale phylogeny and comparative genomics of the fungal order Sordariales.</title>
        <authorList>
            <person name="Hensen N."/>
            <person name="Bonometti L."/>
            <person name="Westerberg I."/>
            <person name="Brannstrom I.O."/>
            <person name="Guillou S."/>
            <person name="Cros-Aarteil S."/>
            <person name="Calhoun S."/>
            <person name="Haridas S."/>
            <person name="Kuo A."/>
            <person name="Mondo S."/>
            <person name="Pangilinan J."/>
            <person name="Riley R."/>
            <person name="LaButti K."/>
            <person name="Andreopoulos B."/>
            <person name="Lipzen A."/>
            <person name="Chen C."/>
            <person name="Yan M."/>
            <person name="Daum C."/>
            <person name="Ng V."/>
            <person name="Clum A."/>
            <person name="Steindorff A."/>
            <person name="Ohm R.A."/>
            <person name="Martin F."/>
            <person name="Silar P."/>
            <person name="Natvig D.O."/>
            <person name="Lalanne C."/>
            <person name="Gautier V."/>
            <person name="Ament-Velasquez S.L."/>
            <person name="Kruys A."/>
            <person name="Hutchinson M.I."/>
            <person name="Powell A.J."/>
            <person name="Barry K."/>
            <person name="Miller A.N."/>
            <person name="Grigoriev I.V."/>
            <person name="Debuchy R."/>
            <person name="Gladieux P."/>
            <person name="Hiltunen Thoren M."/>
            <person name="Johannesson H."/>
        </authorList>
    </citation>
    <scope>NUCLEOTIDE SEQUENCE</scope>
    <source>
        <strain evidence="1">CBS 314.62</strain>
    </source>
</reference>
<reference evidence="1" key="2">
    <citation type="submission" date="2023-06" db="EMBL/GenBank/DDBJ databases">
        <authorList>
            <consortium name="Lawrence Berkeley National Laboratory"/>
            <person name="Haridas S."/>
            <person name="Hensen N."/>
            <person name="Bonometti L."/>
            <person name="Westerberg I."/>
            <person name="Brannstrom I.O."/>
            <person name="Guillou S."/>
            <person name="Cros-Aarteil S."/>
            <person name="Calhoun S."/>
            <person name="Kuo A."/>
            <person name="Mondo S."/>
            <person name="Pangilinan J."/>
            <person name="Riley R."/>
            <person name="Labutti K."/>
            <person name="Andreopoulos B."/>
            <person name="Lipzen A."/>
            <person name="Chen C."/>
            <person name="Yanf M."/>
            <person name="Daum C."/>
            <person name="Ng V."/>
            <person name="Clum A."/>
            <person name="Steindorff A."/>
            <person name="Ohm R."/>
            <person name="Martin F."/>
            <person name="Silar P."/>
            <person name="Natvig D."/>
            <person name="Lalanne C."/>
            <person name="Gautier V."/>
            <person name="Ament-Velasquez S.L."/>
            <person name="Kruys A."/>
            <person name="Hutchinson M.I."/>
            <person name="Powell A.J."/>
            <person name="Barry K."/>
            <person name="Miller A.N."/>
            <person name="Grigoriev I.V."/>
            <person name="Debuchy R."/>
            <person name="Gladieux P."/>
            <person name="Thoren M.H."/>
            <person name="Johannesson H."/>
        </authorList>
    </citation>
    <scope>NUCLEOTIDE SEQUENCE</scope>
    <source>
        <strain evidence="1">CBS 314.62</strain>
    </source>
</reference>
<protein>
    <submittedName>
        <fullName evidence="1">Amidoligase enzyme-domain-containing protein</fullName>
    </submittedName>
</protein>
<organism evidence="1 2">
    <name type="scientific">Podospora appendiculata</name>
    <dbReference type="NCBI Taxonomy" id="314037"/>
    <lineage>
        <taxon>Eukaryota</taxon>
        <taxon>Fungi</taxon>
        <taxon>Dikarya</taxon>
        <taxon>Ascomycota</taxon>
        <taxon>Pezizomycotina</taxon>
        <taxon>Sordariomycetes</taxon>
        <taxon>Sordariomycetidae</taxon>
        <taxon>Sordariales</taxon>
        <taxon>Podosporaceae</taxon>
        <taxon>Podospora</taxon>
    </lineage>
</organism>
<dbReference type="PANTHER" id="PTHR36847">
    <property type="entry name" value="AMIDOLIGASE ENZYME"/>
    <property type="match status" value="1"/>
</dbReference>
<evidence type="ECO:0000313" key="2">
    <source>
        <dbReference type="Proteomes" id="UP001270362"/>
    </source>
</evidence>
<dbReference type="EMBL" id="JAULSO010000008">
    <property type="protein sequence ID" value="KAK3680998.1"/>
    <property type="molecule type" value="Genomic_DNA"/>
</dbReference>
<sequence>MLVSALHQQRPCDYTHKLHASLSTKMADQNSFQFGVEIELLMGSRKKTHSNWKSLAKDLSKRLLKAGISNHINESNDKSQDNYREWSITQEITIPSQPAKSLFGLELVSPIYSIYASWATDLETIFTVLHGSFTLHPSPHCSTHVHISGTPHPLSPSELAALAKSALYYEPALDALVPSARRGAAYWCQSNRSNPSLTGLDLATCLDALDTAGGGSVRHVVEAMNLFPANSAYGHAHGRQRDFVRGKVYKWDFTGMMSSGRGTVEFRQAPGCVCAEDAVGWATLAVAFVVGAMAVGPQLGGVGVGEGASAEELWALLAGGAEVLGWESLGAAEGLFGRVG</sequence>
<dbReference type="Pfam" id="PF12224">
    <property type="entry name" value="Amidoligase_2"/>
    <property type="match status" value="1"/>
</dbReference>
<comment type="caution">
    <text evidence="1">The sequence shown here is derived from an EMBL/GenBank/DDBJ whole genome shotgun (WGS) entry which is preliminary data.</text>
</comment>
<accession>A0AAE0WYP5</accession>
<dbReference type="AlphaFoldDB" id="A0AAE0WYP5"/>
<proteinExistence type="predicted"/>
<dbReference type="PANTHER" id="PTHR36847:SF1">
    <property type="entry name" value="AMIDOLIGASE ENZYME"/>
    <property type="match status" value="1"/>
</dbReference>
<dbReference type="InterPro" id="IPR022025">
    <property type="entry name" value="Amidoligase_2"/>
</dbReference>
<dbReference type="Proteomes" id="UP001270362">
    <property type="component" value="Unassembled WGS sequence"/>
</dbReference>
<name>A0AAE0WYP5_9PEZI</name>
<keyword evidence="2" id="KW-1185">Reference proteome</keyword>
<evidence type="ECO:0000313" key="1">
    <source>
        <dbReference type="EMBL" id="KAK3680998.1"/>
    </source>
</evidence>
<gene>
    <name evidence="1" type="ORF">B0T22DRAFT_473679</name>
</gene>